<feature type="transmembrane region" description="Helical" evidence="1">
    <location>
        <begin position="144"/>
        <end position="164"/>
    </location>
</feature>
<feature type="transmembrane region" description="Helical" evidence="1">
    <location>
        <begin position="6"/>
        <end position="24"/>
    </location>
</feature>
<dbReference type="STRING" id="1221996.QY95_01831"/>
<feature type="transmembrane region" description="Helical" evidence="1">
    <location>
        <begin position="171"/>
        <end position="189"/>
    </location>
</feature>
<name>A0A0F5I421_BACTR</name>
<evidence type="ECO:0000313" key="2">
    <source>
        <dbReference type="EMBL" id="KKB40198.1"/>
    </source>
</evidence>
<evidence type="ECO:0000313" key="3">
    <source>
        <dbReference type="Proteomes" id="UP000031563"/>
    </source>
</evidence>
<feature type="transmembrane region" description="Helical" evidence="1">
    <location>
        <begin position="31"/>
        <end position="50"/>
    </location>
</feature>
<proteinExistence type="predicted"/>
<keyword evidence="1" id="KW-0812">Transmembrane</keyword>
<reference evidence="2" key="1">
    <citation type="submission" date="2015-02" db="EMBL/GenBank/DDBJ databases">
        <title>Genome Assembly of Bacillaceae bacterium MTCC 8252.</title>
        <authorList>
            <person name="Verma A."/>
            <person name="Khatri I."/>
            <person name="Mual P."/>
            <person name="Subramanian S."/>
            <person name="Krishnamurthi S."/>
        </authorList>
    </citation>
    <scope>NUCLEOTIDE SEQUENCE [LARGE SCALE GENOMIC DNA]</scope>
    <source>
        <strain evidence="2">MTCC 8252</strain>
    </source>
</reference>
<keyword evidence="3" id="KW-1185">Reference proteome</keyword>
<accession>A0A0F5I421</accession>
<evidence type="ECO:0008006" key="4">
    <source>
        <dbReference type="Google" id="ProtNLM"/>
    </source>
</evidence>
<dbReference type="AlphaFoldDB" id="A0A0F5I421"/>
<organism evidence="2 3">
    <name type="scientific">Bacillus thermotolerans</name>
    <name type="common">Quasibacillus thermotolerans</name>
    <dbReference type="NCBI Taxonomy" id="1221996"/>
    <lineage>
        <taxon>Bacteria</taxon>
        <taxon>Bacillati</taxon>
        <taxon>Bacillota</taxon>
        <taxon>Bacilli</taxon>
        <taxon>Bacillales</taxon>
        <taxon>Bacillaceae</taxon>
        <taxon>Bacillus</taxon>
    </lineage>
</organism>
<evidence type="ECO:0000256" key="1">
    <source>
        <dbReference type="SAM" id="Phobius"/>
    </source>
</evidence>
<feature type="transmembrane region" description="Helical" evidence="1">
    <location>
        <begin position="70"/>
        <end position="88"/>
    </location>
</feature>
<dbReference type="RefSeq" id="WP_040047806.1">
    <property type="nucleotide sequence ID" value="NZ_JWIR02000032.1"/>
</dbReference>
<dbReference type="EMBL" id="JWIR02000032">
    <property type="protein sequence ID" value="KKB40198.1"/>
    <property type="molecule type" value="Genomic_DNA"/>
</dbReference>
<comment type="caution">
    <text evidence="2">The sequence shown here is derived from an EMBL/GenBank/DDBJ whole genome shotgun (WGS) entry which is preliminary data.</text>
</comment>
<dbReference type="Proteomes" id="UP000031563">
    <property type="component" value="Unassembled WGS sequence"/>
</dbReference>
<sequence>MDTYIYGLFTIAYVLLAIYGLQLLNKYGWKSFSNVLLFVTLGLVWDNGLLTAGNWIGQGEWLETLSRSRFWLHAFLTPLLVLFAWHAACRAGTGWAKHKLALLLSILLTAGLILYELLTVTMGLELAPERSYGVLSYSDQSTTGPPLMVIVVDIALLIASIAVYRQTKWKWMFIGVVLMTIGSIVPIPIPSSAATNAFELILIVSFWATKGFLDKNHYQCKSS</sequence>
<gene>
    <name evidence="2" type="ORF">QY95_01831</name>
</gene>
<protein>
    <recommendedName>
        <fullName evidence="4">Phospholipid phosphatase</fullName>
    </recommendedName>
</protein>
<keyword evidence="1" id="KW-0472">Membrane</keyword>
<dbReference type="OrthoDB" id="4331374at2"/>
<feature type="transmembrane region" description="Helical" evidence="1">
    <location>
        <begin position="100"/>
        <end position="124"/>
    </location>
</feature>
<keyword evidence="1" id="KW-1133">Transmembrane helix</keyword>